<comment type="caution">
    <text evidence="2">The sequence shown here is derived from an EMBL/GenBank/DDBJ whole genome shotgun (WGS) entry which is preliminary data.</text>
</comment>
<keyword evidence="1" id="KW-0472">Membrane</keyword>
<evidence type="ECO:0000313" key="3">
    <source>
        <dbReference type="Proteomes" id="UP000014136"/>
    </source>
</evidence>
<accession>S0J143</accession>
<dbReference type="Proteomes" id="UP000014136">
    <property type="component" value="Unassembled WGS sequence"/>
</dbReference>
<gene>
    <name evidence="2" type="ORF">OMQ_02417</name>
</gene>
<organism evidence="2 3">
    <name type="scientific">Enterococcus saccharolyticus subsp. saccharolyticus ATCC 43076</name>
    <dbReference type="NCBI Taxonomy" id="1139996"/>
    <lineage>
        <taxon>Bacteria</taxon>
        <taxon>Bacillati</taxon>
        <taxon>Bacillota</taxon>
        <taxon>Bacilli</taxon>
        <taxon>Lactobacillales</taxon>
        <taxon>Enterococcaceae</taxon>
        <taxon>Enterococcus</taxon>
    </lineage>
</organism>
<name>S0J143_9ENTE</name>
<proteinExistence type="predicted"/>
<evidence type="ECO:0000313" key="2">
    <source>
        <dbReference type="EMBL" id="EOT25947.1"/>
    </source>
</evidence>
<feature type="transmembrane region" description="Helical" evidence="1">
    <location>
        <begin position="29"/>
        <end position="47"/>
    </location>
</feature>
<keyword evidence="3" id="KW-1185">Reference proteome</keyword>
<keyword evidence="1" id="KW-0812">Transmembrane</keyword>
<sequence>MIRLVLSFLLLFLIVVTIFHPFDDQVQMLIMLGSAVFLAGFMFRMAYVKENDK</sequence>
<dbReference type="HOGENOM" id="CLU_3061387_0_0_9"/>
<evidence type="ECO:0000256" key="1">
    <source>
        <dbReference type="SAM" id="Phobius"/>
    </source>
</evidence>
<dbReference type="AlphaFoldDB" id="S0J143"/>
<reference evidence="2 3" key="1">
    <citation type="submission" date="2013-03" db="EMBL/GenBank/DDBJ databases">
        <title>The Genome Sequence of Enterococcus saccharolyticus ATCC_43076 (Illumina only assembly).</title>
        <authorList>
            <consortium name="The Broad Institute Genomics Platform"/>
            <consortium name="The Broad Institute Genome Sequencing Center for Infectious Disease"/>
            <person name="Earl A."/>
            <person name="Russ C."/>
            <person name="Gilmore M."/>
            <person name="Surin D."/>
            <person name="Walker B."/>
            <person name="Young S."/>
            <person name="Zeng Q."/>
            <person name="Gargeya S."/>
            <person name="Fitzgerald M."/>
            <person name="Haas B."/>
            <person name="Abouelleil A."/>
            <person name="Allen A.W."/>
            <person name="Alvarado L."/>
            <person name="Arachchi H.M."/>
            <person name="Berlin A.M."/>
            <person name="Chapman S.B."/>
            <person name="Gainer-Dewar J."/>
            <person name="Goldberg J."/>
            <person name="Griggs A."/>
            <person name="Gujja S."/>
            <person name="Hansen M."/>
            <person name="Howarth C."/>
            <person name="Imamovic A."/>
            <person name="Ireland A."/>
            <person name="Larimer J."/>
            <person name="McCowan C."/>
            <person name="Murphy C."/>
            <person name="Pearson M."/>
            <person name="Poon T.W."/>
            <person name="Priest M."/>
            <person name="Roberts A."/>
            <person name="Saif S."/>
            <person name="Shea T."/>
            <person name="Sisk P."/>
            <person name="Sykes S."/>
            <person name="Wortman J."/>
            <person name="Nusbaum C."/>
            <person name="Birren B."/>
        </authorList>
    </citation>
    <scope>NUCLEOTIDE SEQUENCE [LARGE SCALE GENOMIC DNA]</scope>
    <source>
        <strain evidence="2 3">ATCC 43076</strain>
    </source>
</reference>
<protein>
    <submittedName>
        <fullName evidence="2">Uncharacterized protein</fullName>
    </submittedName>
</protein>
<dbReference type="PATRIC" id="fig|1139996.3.peg.2371"/>
<dbReference type="EMBL" id="AHYT01000012">
    <property type="protein sequence ID" value="EOT25947.1"/>
    <property type="molecule type" value="Genomic_DNA"/>
</dbReference>
<keyword evidence="1" id="KW-1133">Transmembrane helix</keyword>